<dbReference type="HOGENOM" id="CLU_3376024_0_0_6"/>
<proteinExistence type="predicted"/>
<dbReference type="EMBL" id="CP003746">
    <property type="protein sequence ID" value="AGN11380.1"/>
    <property type="molecule type" value="Genomic_DNA"/>
</dbReference>
<name>R9S577_SIMAS</name>
<dbReference type="Proteomes" id="UP000000466">
    <property type="component" value="Chromosome"/>
</dbReference>
<accession>R9S577</accession>
<reference evidence="1 2" key="1">
    <citation type="journal article" date="2013" name="Genome Announc.">
        <title>Complete genome sequence of Simiduia agarivorans SA1(T), a marine bacterium able to degrade a variety of polysaccharides.</title>
        <authorList>
            <person name="Lin S.Y."/>
            <person name="Shieh W.Y."/>
            <person name="Chen J.S."/>
            <person name="Tang S.L."/>
        </authorList>
    </citation>
    <scope>NUCLEOTIDE SEQUENCE [LARGE SCALE GENOMIC DNA]</scope>
    <source>
        <strain evidence="2">DSM 21679 / JCM 13881 / BCRC 17597 / SA1</strain>
    </source>
</reference>
<protein>
    <submittedName>
        <fullName evidence="1">Uncharacterized protein</fullName>
    </submittedName>
</protein>
<organism evidence="1 2">
    <name type="scientific">Simiduia agarivorans (strain DSM 21679 / JCM 13881 / BCRC 17597 / SA1)</name>
    <dbReference type="NCBI Taxonomy" id="1117647"/>
    <lineage>
        <taxon>Bacteria</taxon>
        <taxon>Pseudomonadati</taxon>
        <taxon>Pseudomonadota</taxon>
        <taxon>Gammaproteobacteria</taxon>
        <taxon>Cellvibrionales</taxon>
        <taxon>Cellvibrionaceae</taxon>
        <taxon>Simiduia</taxon>
    </lineage>
</organism>
<gene>
    <name evidence="1" type="ordered locus">M5M_16907</name>
</gene>
<dbReference type="KEGG" id="saga:M5M_16907"/>
<evidence type="ECO:0000313" key="2">
    <source>
        <dbReference type="Proteomes" id="UP000000466"/>
    </source>
</evidence>
<keyword evidence="2" id="KW-1185">Reference proteome</keyword>
<evidence type="ECO:0000313" key="1">
    <source>
        <dbReference type="EMBL" id="AGN11380.1"/>
    </source>
</evidence>
<dbReference type="AlphaFoldDB" id="R9S577"/>
<sequence>MSEREFSAYESPENYHSMNAAYSLIALLSRNHYL</sequence>